<proteinExistence type="predicted"/>
<comment type="caution">
    <text evidence="2">The sequence shown here is derived from an EMBL/GenBank/DDBJ whole genome shotgun (WGS) entry which is preliminary data.</text>
</comment>
<dbReference type="Proteomes" id="UP000629619">
    <property type="component" value="Unassembled WGS sequence"/>
</dbReference>
<sequence length="99" mass="10390">MTTALTLTTGQDQDGAPVLVAAGEIDMSNAERFTAALSEAITDRREPLVVDLTAVEYLDSAGLAALFHHADRIEVVTGPLLSPLLAVSGLADLTTVRTR</sequence>
<evidence type="ECO:0000259" key="1">
    <source>
        <dbReference type="PROSITE" id="PS50801"/>
    </source>
</evidence>
<dbReference type="GO" id="GO:0043856">
    <property type="term" value="F:anti-sigma factor antagonist activity"/>
    <property type="evidence" value="ECO:0007669"/>
    <property type="project" value="TreeGrafter"/>
</dbReference>
<evidence type="ECO:0000313" key="2">
    <source>
        <dbReference type="EMBL" id="GIF08430.1"/>
    </source>
</evidence>
<name>A0A919ND45_9ACTN</name>
<dbReference type="EMBL" id="BOMW01000063">
    <property type="protein sequence ID" value="GIF08430.1"/>
    <property type="molecule type" value="Genomic_DNA"/>
</dbReference>
<reference evidence="2" key="1">
    <citation type="submission" date="2021-01" db="EMBL/GenBank/DDBJ databases">
        <title>Whole genome shotgun sequence of Actinoplanes siamensis NBRC 109076.</title>
        <authorList>
            <person name="Komaki H."/>
            <person name="Tamura T."/>
        </authorList>
    </citation>
    <scope>NUCLEOTIDE SEQUENCE</scope>
    <source>
        <strain evidence="2">NBRC 109076</strain>
    </source>
</reference>
<accession>A0A919ND45</accession>
<evidence type="ECO:0000313" key="3">
    <source>
        <dbReference type="Proteomes" id="UP000629619"/>
    </source>
</evidence>
<dbReference type="Gene3D" id="3.30.750.24">
    <property type="entry name" value="STAS domain"/>
    <property type="match status" value="1"/>
</dbReference>
<keyword evidence="3" id="KW-1185">Reference proteome</keyword>
<gene>
    <name evidence="2" type="primary">rsbV_3</name>
    <name evidence="2" type="ORF">Asi03nite_59680</name>
</gene>
<protein>
    <submittedName>
        <fullName evidence="2">Anti-anti-sigma factor</fullName>
    </submittedName>
</protein>
<dbReference type="Pfam" id="PF01740">
    <property type="entry name" value="STAS"/>
    <property type="match status" value="1"/>
</dbReference>
<feature type="domain" description="STAS" evidence="1">
    <location>
        <begin position="6"/>
        <end position="99"/>
    </location>
</feature>
<dbReference type="PANTHER" id="PTHR33495:SF13">
    <property type="entry name" value="ANTI-SIGMA-F FACTOR ANTAGONIST RSFB"/>
    <property type="match status" value="1"/>
</dbReference>
<organism evidence="2 3">
    <name type="scientific">Actinoplanes siamensis</name>
    <dbReference type="NCBI Taxonomy" id="1223317"/>
    <lineage>
        <taxon>Bacteria</taxon>
        <taxon>Bacillati</taxon>
        <taxon>Actinomycetota</taxon>
        <taxon>Actinomycetes</taxon>
        <taxon>Micromonosporales</taxon>
        <taxon>Micromonosporaceae</taxon>
        <taxon>Actinoplanes</taxon>
    </lineage>
</organism>
<dbReference type="CDD" id="cd07043">
    <property type="entry name" value="STAS_anti-anti-sigma_factors"/>
    <property type="match status" value="1"/>
</dbReference>
<dbReference type="InterPro" id="IPR036513">
    <property type="entry name" value="STAS_dom_sf"/>
</dbReference>
<dbReference type="PROSITE" id="PS50801">
    <property type="entry name" value="STAS"/>
    <property type="match status" value="1"/>
</dbReference>
<dbReference type="RefSeq" id="WP_203683793.1">
    <property type="nucleotide sequence ID" value="NZ_BOMW01000063.1"/>
</dbReference>
<dbReference type="AlphaFoldDB" id="A0A919ND45"/>
<dbReference type="InterPro" id="IPR002645">
    <property type="entry name" value="STAS_dom"/>
</dbReference>
<dbReference type="SUPFAM" id="SSF52091">
    <property type="entry name" value="SpoIIaa-like"/>
    <property type="match status" value="1"/>
</dbReference>
<dbReference type="PANTHER" id="PTHR33495">
    <property type="entry name" value="ANTI-SIGMA FACTOR ANTAGONIST TM_1081-RELATED-RELATED"/>
    <property type="match status" value="1"/>
</dbReference>